<organism evidence="1 2">
    <name type="scientific">Candidatus Enterococcus clewellii</name>
    <dbReference type="NCBI Taxonomy" id="1834193"/>
    <lineage>
        <taxon>Bacteria</taxon>
        <taxon>Bacillati</taxon>
        <taxon>Bacillota</taxon>
        <taxon>Bacilli</taxon>
        <taxon>Lactobacillales</taxon>
        <taxon>Enterococcaceae</taxon>
        <taxon>Enterococcus</taxon>
    </lineage>
</organism>
<protein>
    <submittedName>
        <fullName evidence="1">Uncharacterized protein</fullName>
    </submittedName>
</protein>
<dbReference type="EMBL" id="CP147247">
    <property type="protein sequence ID" value="WYJ89158.1"/>
    <property type="molecule type" value="Genomic_DNA"/>
</dbReference>
<dbReference type="AlphaFoldDB" id="A0AAQ3Y041"/>
<name>A0AAQ3Y041_9ENTE</name>
<sequence length="90" mass="10373">MKLKRFVAVLAFLSILLFWYVHKDPVIAVRTEVFSSGFFDVGMNSKVEKISDDLFVISPAPIEEETLAELKTYRVKKYGILYFAEYDGEV</sequence>
<dbReference type="Proteomes" id="UP000195141">
    <property type="component" value="Chromosome"/>
</dbReference>
<keyword evidence="2" id="KW-1185">Reference proteome</keyword>
<dbReference type="RefSeq" id="WP_339101939.1">
    <property type="nucleotide sequence ID" value="NZ_CP147247.1"/>
</dbReference>
<proteinExistence type="predicted"/>
<reference evidence="1" key="2">
    <citation type="submission" date="2024-03" db="EMBL/GenBank/DDBJ databases">
        <title>The Genome Sequence of Enterococcus sp. DIV0242b.</title>
        <authorList>
            <consortium name="The Broad Institute Genomics Platform"/>
            <consortium name="The Broad Institute Microbial Omics Core"/>
            <consortium name="The Broad Institute Genomic Center for Infectious Diseases"/>
            <person name="Earl A."/>
            <person name="Manson A."/>
            <person name="Gilmore M."/>
            <person name="Schwartman J."/>
            <person name="Shea T."/>
            <person name="Abouelleil A."/>
            <person name="Cao P."/>
            <person name="Chapman S."/>
            <person name="Cusick C."/>
            <person name="Young S."/>
            <person name="Neafsey D."/>
            <person name="Nusbaum C."/>
            <person name="Birren B."/>
        </authorList>
    </citation>
    <scope>NUCLEOTIDE SEQUENCE</scope>
    <source>
        <strain evidence="1">9E7_DIV0242</strain>
    </source>
</reference>
<evidence type="ECO:0000313" key="1">
    <source>
        <dbReference type="EMBL" id="WYJ89158.1"/>
    </source>
</evidence>
<evidence type="ECO:0000313" key="2">
    <source>
        <dbReference type="Proteomes" id="UP000195141"/>
    </source>
</evidence>
<reference evidence="1" key="1">
    <citation type="submission" date="2017-05" db="EMBL/GenBank/DDBJ databases">
        <authorList>
            <consortium name="The Broad Institute Genomics Platform"/>
            <consortium name="The Broad Institute Genomic Center for Infectious Diseases"/>
            <person name="Earl A."/>
            <person name="Manson A."/>
            <person name="Schwartman J."/>
            <person name="Gilmore M."/>
            <person name="Abouelleil A."/>
            <person name="Cao P."/>
            <person name="Chapman S."/>
            <person name="Cusick C."/>
            <person name="Shea T."/>
            <person name="Young S."/>
            <person name="Neafsey D."/>
            <person name="Nusbaum C."/>
            <person name="Birren B."/>
        </authorList>
    </citation>
    <scope>NUCLEOTIDE SEQUENCE</scope>
    <source>
        <strain evidence="1">9E7_DIV0242</strain>
    </source>
</reference>
<gene>
    <name evidence="1" type="ORF">A5888_000877</name>
</gene>
<accession>A0AAQ3Y041</accession>